<organism evidence="1">
    <name type="scientific">bioreactor metagenome</name>
    <dbReference type="NCBI Taxonomy" id="1076179"/>
    <lineage>
        <taxon>unclassified sequences</taxon>
        <taxon>metagenomes</taxon>
        <taxon>ecological metagenomes</taxon>
    </lineage>
</organism>
<proteinExistence type="predicted"/>
<name>A0A645JJT5_9ZZZZ</name>
<sequence>MTGMSGAQANQAKKQTKNASQLIWKARIAALLKLKRLIFVAFLAFKFEDIALSFLN</sequence>
<reference evidence="1" key="1">
    <citation type="submission" date="2019-08" db="EMBL/GenBank/DDBJ databases">
        <authorList>
            <person name="Kucharzyk K."/>
            <person name="Murdoch R.W."/>
            <person name="Higgins S."/>
            <person name="Loffler F."/>
        </authorList>
    </citation>
    <scope>NUCLEOTIDE SEQUENCE</scope>
</reference>
<gene>
    <name evidence="1" type="ORF">SDC9_210732</name>
</gene>
<protein>
    <submittedName>
        <fullName evidence="1">Uncharacterized protein</fullName>
    </submittedName>
</protein>
<dbReference type="AlphaFoldDB" id="A0A645JJT5"/>
<evidence type="ECO:0000313" key="1">
    <source>
        <dbReference type="EMBL" id="MPN62979.1"/>
    </source>
</evidence>
<accession>A0A645JJT5</accession>
<comment type="caution">
    <text evidence="1">The sequence shown here is derived from an EMBL/GenBank/DDBJ whole genome shotgun (WGS) entry which is preliminary data.</text>
</comment>
<dbReference type="EMBL" id="VSSQ01141737">
    <property type="protein sequence ID" value="MPN62979.1"/>
    <property type="molecule type" value="Genomic_DNA"/>
</dbReference>